<proteinExistence type="predicted"/>
<sequence>MICLSFESMSTSDMYKTTACAFFIVKQTFTAPTFLNRSHSPCSDGKTGSKELTPYVFSVSYKAKHSDCLSNSLVVNSKCTSFHYRCIGCPVNETAMKARLKMCHYIRSTFQA</sequence>
<evidence type="ECO:0000313" key="1">
    <source>
        <dbReference type="EMBL" id="JAP56163.1"/>
    </source>
</evidence>
<name>A0A0X3PWD8_SCHSO</name>
<dbReference type="AlphaFoldDB" id="A0A0X3PWD8"/>
<organism evidence="1">
    <name type="scientific">Schistocephalus solidus</name>
    <name type="common">Tapeworm</name>
    <dbReference type="NCBI Taxonomy" id="70667"/>
    <lineage>
        <taxon>Eukaryota</taxon>
        <taxon>Metazoa</taxon>
        <taxon>Spiralia</taxon>
        <taxon>Lophotrochozoa</taxon>
        <taxon>Platyhelminthes</taxon>
        <taxon>Cestoda</taxon>
        <taxon>Eucestoda</taxon>
        <taxon>Diphyllobothriidea</taxon>
        <taxon>Diphyllobothriidae</taxon>
        <taxon>Schistocephalus</taxon>
    </lineage>
</organism>
<dbReference type="EMBL" id="GEEE01007062">
    <property type="protein sequence ID" value="JAP56163.1"/>
    <property type="molecule type" value="Transcribed_RNA"/>
</dbReference>
<reference evidence="1" key="1">
    <citation type="submission" date="2016-01" db="EMBL/GenBank/DDBJ databases">
        <title>Reference transcriptome for the parasite Schistocephalus solidus: insights into the molecular evolution of parasitism.</title>
        <authorList>
            <person name="Hebert F.O."/>
            <person name="Grambauer S."/>
            <person name="Barber I."/>
            <person name="Landry C.R."/>
            <person name="Aubin-Horth N."/>
        </authorList>
    </citation>
    <scope>NUCLEOTIDE SEQUENCE</scope>
</reference>
<gene>
    <name evidence="1" type="ORF">TR92298</name>
</gene>
<protein>
    <submittedName>
        <fullName evidence="1">Uncharacterized protein</fullName>
    </submittedName>
</protein>
<accession>A0A0X3PWD8</accession>